<keyword evidence="1" id="KW-0472">Membrane</keyword>
<feature type="transmembrane region" description="Helical" evidence="1">
    <location>
        <begin position="6"/>
        <end position="27"/>
    </location>
</feature>
<evidence type="ECO:0000259" key="2">
    <source>
        <dbReference type="Pfam" id="PF23983"/>
    </source>
</evidence>
<name>A0A6C0F171_9ZZZZ</name>
<dbReference type="AlphaFoldDB" id="A0A6C0F171"/>
<dbReference type="InterPro" id="IPR055730">
    <property type="entry name" value="P11_C"/>
</dbReference>
<evidence type="ECO:0000256" key="1">
    <source>
        <dbReference type="SAM" id="Phobius"/>
    </source>
</evidence>
<keyword evidence="1" id="KW-0812">Transmembrane</keyword>
<protein>
    <recommendedName>
        <fullName evidence="2">Minor capsid protein P11 C-terminal conserved region domain-containing protein</fullName>
    </recommendedName>
</protein>
<organism evidence="3">
    <name type="scientific">viral metagenome</name>
    <dbReference type="NCBI Taxonomy" id="1070528"/>
    <lineage>
        <taxon>unclassified sequences</taxon>
        <taxon>metagenomes</taxon>
        <taxon>organismal metagenomes</taxon>
    </lineage>
</organism>
<dbReference type="Pfam" id="PF23983">
    <property type="entry name" value="P11_C"/>
    <property type="match status" value="1"/>
</dbReference>
<feature type="domain" description="Minor capsid protein P11 C-terminal conserved region" evidence="2">
    <location>
        <begin position="118"/>
        <end position="199"/>
    </location>
</feature>
<proteinExistence type="predicted"/>
<dbReference type="EMBL" id="MN738987">
    <property type="protein sequence ID" value="QHT34130.1"/>
    <property type="molecule type" value="Genomic_DNA"/>
</dbReference>
<reference evidence="3" key="1">
    <citation type="journal article" date="2020" name="Nature">
        <title>Giant virus diversity and host interactions through global metagenomics.</title>
        <authorList>
            <person name="Schulz F."/>
            <person name="Roux S."/>
            <person name="Paez-Espino D."/>
            <person name="Jungbluth S."/>
            <person name="Walsh D.A."/>
            <person name="Denef V.J."/>
            <person name="McMahon K.D."/>
            <person name="Konstantinidis K.T."/>
            <person name="Eloe-Fadrosh E.A."/>
            <person name="Kyrpides N.C."/>
            <person name="Woyke T."/>
        </authorList>
    </citation>
    <scope>NUCLEOTIDE SEQUENCE</scope>
    <source>
        <strain evidence="3">GVMAG-M-3300009161-52</strain>
    </source>
</reference>
<evidence type="ECO:0000313" key="3">
    <source>
        <dbReference type="EMBL" id="QHT34130.1"/>
    </source>
</evidence>
<keyword evidence="1" id="KW-1133">Transmembrane helix</keyword>
<sequence>MSNLKNIVTIILAVLALVAVGYLLMSYNSESPQMTSRKMHQPMMMGVESFTNQGAPSDGTISGSISNFSQVATPTTGSVGGSEGIGMDEQPMGFAQMGQDPSQMNELPSECYPKDVLSSADLLPRDANSLWAQVSPSGQGSLADQNFLTSGFHIGINTVGQTLRNANRQLRSEPLNPQVKVSPWQQTTIEPDINRRPLEIEGNL</sequence>
<accession>A0A6C0F171</accession>